<reference evidence="2" key="1">
    <citation type="submission" date="2020-03" db="EMBL/GenBank/DDBJ databases">
        <title>Draft Genome Sequence of Cylindrodendrum hubeiense.</title>
        <authorList>
            <person name="Buettner E."/>
            <person name="Kellner H."/>
        </authorList>
    </citation>
    <scope>NUCLEOTIDE SEQUENCE</scope>
    <source>
        <strain evidence="2">IHI 201604</strain>
    </source>
</reference>
<sequence>MADTRNSKRIKLEMSSPSYSDALAAMFPDALATSDPSCATLSTRGNPDYSLPDEADEHESDEHEDYEGQADKSDIVDSTDPQGFNGSISADPKDADDEPVQANTPDESLASDVVPDGYNTLLLDRLDSLRGSGQVFIRPGHRIILDHDCLPVIQVPPPIISRSELIHLENRLKRCPTLSPSWREFLQAVKYELSRGKSSHQTWTHAHVWGLVQVAHRETMSEINSLEAFSEDLIEHPSSIR</sequence>
<gene>
    <name evidence="2" type="ORF">G7Z17_g3507</name>
</gene>
<comment type="caution">
    <text evidence="2">The sequence shown here is derived from an EMBL/GenBank/DDBJ whole genome shotgun (WGS) entry which is preliminary data.</text>
</comment>
<feature type="compositionally biased region" description="Polar residues" evidence="1">
    <location>
        <begin position="79"/>
        <end position="88"/>
    </location>
</feature>
<organism evidence="2 3">
    <name type="scientific">Cylindrodendrum hubeiense</name>
    <dbReference type="NCBI Taxonomy" id="595255"/>
    <lineage>
        <taxon>Eukaryota</taxon>
        <taxon>Fungi</taxon>
        <taxon>Dikarya</taxon>
        <taxon>Ascomycota</taxon>
        <taxon>Pezizomycotina</taxon>
        <taxon>Sordariomycetes</taxon>
        <taxon>Hypocreomycetidae</taxon>
        <taxon>Hypocreales</taxon>
        <taxon>Nectriaceae</taxon>
        <taxon>Cylindrodendrum</taxon>
    </lineage>
</organism>
<accession>A0A9P5HL20</accession>
<name>A0A9P5HL20_9HYPO</name>
<proteinExistence type="predicted"/>
<feature type="compositionally biased region" description="Acidic residues" evidence="1">
    <location>
        <begin position="51"/>
        <end position="68"/>
    </location>
</feature>
<evidence type="ECO:0000256" key="1">
    <source>
        <dbReference type="SAM" id="MobiDB-lite"/>
    </source>
</evidence>
<dbReference type="AlphaFoldDB" id="A0A9P5HL20"/>
<dbReference type="EMBL" id="JAANBB010000043">
    <property type="protein sequence ID" value="KAF7553631.1"/>
    <property type="molecule type" value="Genomic_DNA"/>
</dbReference>
<protein>
    <submittedName>
        <fullName evidence="2">Uncharacterized protein</fullName>
    </submittedName>
</protein>
<keyword evidence="3" id="KW-1185">Reference proteome</keyword>
<evidence type="ECO:0000313" key="2">
    <source>
        <dbReference type="EMBL" id="KAF7553631.1"/>
    </source>
</evidence>
<dbReference type="Proteomes" id="UP000722485">
    <property type="component" value="Unassembled WGS sequence"/>
</dbReference>
<evidence type="ECO:0000313" key="3">
    <source>
        <dbReference type="Proteomes" id="UP000722485"/>
    </source>
</evidence>
<feature type="compositionally biased region" description="Polar residues" evidence="1">
    <location>
        <begin position="34"/>
        <end position="45"/>
    </location>
</feature>
<feature type="region of interest" description="Disordered" evidence="1">
    <location>
        <begin position="33"/>
        <end position="114"/>
    </location>
</feature>